<dbReference type="EMBL" id="JRWR01000004">
    <property type="protein sequence ID" value="KHD25423.1"/>
    <property type="molecule type" value="Genomic_DNA"/>
</dbReference>
<sequence length="183" mass="21428">MTIAPSDFATLQRENLLAAYQSLKRVILMNNEFCKAYTKSKQAEIHKFFVLNPRVKKAYEGESRNTISPVALELRNLHGSSKVAKMDDPVQVKLIRARVIIKLRNRRFPLKQDVIWSKASREYSDAEFQKGRLGLSDAHSEYLSRVIYDINHFNFMFTNHYEHLSMTMKLLERNVDLLEGRYD</sequence>
<reference evidence="1" key="1">
    <citation type="submission" date="2014-10" db="EMBL/GenBank/DDBJ databases">
        <title>Genome sequencing of Vibrio caribbeanicus T14.</title>
        <authorList>
            <person name="Chan K.-G."/>
            <person name="Mohamad N.I."/>
        </authorList>
    </citation>
    <scope>NUCLEOTIDE SEQUENCE</scope>
    <source>
        <strain evidence="1">T14</strain>
    </source>
</reference>
<comment type="caution">
    <text evidence="1">The sequence shown here is derived from an EMBL/GenBank/DDBJ whole genome shotgun (WGS) entry which is preliminary data.</text>
</comment>
<proteinExistence type="predicted"/>
<organism evidence="1 2">
    <name type="scientific">Vibrio caribbeanicus</name>
    <dbReference type="NCBI Taxonomy" id="701175"/>
    <lineage>
        <taxon>Bacteria</taxon>
        <taxon>Pseudomonadati</taxon>
        <taxon>Pseudomonadota</taxon>
        <taxon>Gammaproteobacteria</taxon>
        <taxon>Vibrionales</taxon>
        <taxon>Vibrionaceae</taxon>
        <taxon>Vibrio</taxon>
    </lineage>
</organism>
<accession>A0ACC4NXP0</accession>
<evidence type="ECO:0000313" key="2">
    <source>
        <dbReference type="Proteomes" id="UP000030421"/>
    </source>
</evidence>
<dbReference type="Proteomes" id="UP000030421">
    <property type="component" value="Unassembled WGS sequence"/>
</dbReference>
<evidence type="ECO:0000313" key="1">
    <source>
        <dbReference type="EMBL" id="KHD25423.1"/>
    </source>
</evidence>
<gene>
    <name evidence="1" type="ORF">NM09_06750</name>
</gene>
<name>A0ACC4NXP0_9VIBR</name>
<keyword evidence="2" id="KW-1185">Reference proteome</keyword>
<protein>
    <submittedName>
        <fullName evidence="1">Uncharacterized protein</fullName>
    </submittedName>
</protein>